<dbReference type="Proteomes" id="UP000006465">
    <property type="component" value="Chromosome"/>
</dbReference>
<feature type="transmembrane region" description="Helical" evidence="1">
    <location>
        <begin position="12"/>
        <end position="32"/>
    </location>
</feature>
<feature type="transmembrane region" description="Helical" evidence="1">
    <location>
        <begin position="44"/>
        <end position="70"/>
    </location>
</feature>
<dbReference type="AlphaFoldDB" id="A0AAU8RPL6"/>
<name>A0AAU8RPL6_CORPS</name>
<sequence length="74" mass="7867">MSKIKDPKSVLRGLASALLGVIAYCAVVAPVFKEGSYWESAKENFSAIGVGFSAAIVLVGVLWLVIIHFANKSQ</sequence>
<dbReference type="RefSeq" id="WP_014523560.1">
    <property type="nucleotide sequence ID" value="NC_017945.3"/>
</dbReference>
<evidence type="ECO:0008006" key="4">
    <source>
        <dbReference type="Google" id="ProtNLM"/>
    </source>
</evidence>
<keyword evidence="1" id="KW-0472">Membrane</keyword>
<dbReference type="EMBL" id="CP003540">
    <property type="protein sequence ID" value="AJF93893.1"/>
    <property type="molecule type" value="Genomic_DNA"/>
</dbReference>
<keyword evidence="1" id="KW-0812">Transmembrane</keyword>
<protein>
    <recommendedName>
        <fullName evidence="4">Secreted protein</fullName>
    </recommendedName>
</protein>
<gene>
    <name evidence="2" type="ORF">CP258_08590</name>
</gene>
<evidence type="ECO:0000256" key="1">
    <source>
        <dbReference type="SAM" id="Phobius"/>
    </source>
</evidence>
<reference evidence="2 3" key="1">
    <citation type="journal article" date="2013" name="J. Biotechnol.">
        <title>Genome sequence of Corynebacterium pseudotuberculosis biovar equi strain 258 and prediction of antigenic targets to improve biotechnological vaccine production.</title>
        <authorList>
            <person name="Soares S.C."/>
            <person name="Trost E."/>
            <person name="Ramos R.T."/>
            <person name="Carneiro A.R."/>
            <person name="Santos A.R."/>
            <person name="Pinto A.C."/>
            <person name="Barbosa E."/>
            <person name="Aburjaile F."/>
            <person name="Ali A."/>
            <person name="Diniz C.A."/>
            <person name="Hassan S.S."/>
            <person name="Fiaux K."/>
            <person name="Guimaraes L.C."/>
            <person name="Bakhtiar S.M."/>
            <person name="Pereira U."/>
            <person name="Almeida S.S."/>
            <person name="Abreu V.A."/>
            <person name="Rocha F.S."/>
            <person name="Dorella F.A."/>
            <person name="Miyoshi A."/>
            <person name="Silva A."/>
            <person name="Azevedo V."/>
            <person name="Tauch A."/>
        </authorList>
    </citation>
    <scope>NUCLEOTIDE SEQUENCE [LARGE SCALE GENOMIC DNA]</scope>
    <source>
        <strain evidence="2 3">258</strain>
    </source>
</reference>
<evidence type="ECO:0000313" key="3">
    <source>
        <dbReference type="Proteomes" id="UP000006465"/>
    </source>
</evidence>
<organism evidence="2 3">
    <name type="scientific">Corynebacterium pseudotuberculosis 258</name>
    <dbReference type="NCBI Taxonomy" id="1168865"/>
    <lineage>
        <taxon>Bacteria</taxon>
        <taxon>Bacillati</taxon>
        <taxon>Actinomycetota</taxon>
        <taxon>Actinomycetes</taxon>
        <taxon>Mycobacteriales</taxon>
        <taxon>Corynebacteriaceae</taxon>
        <taxon>Corynebacterium</taxon>
    </lineage>
</organism>
<accession>A0AAU8RPL6</accession>
<evidence type="ECO:0000313" key="2">
    <source>
        <dbReference type="EMBL" id="AJF93893.1"/>
    </source>
</evidence>
<dbReference type="KEGG" id="coe:CP258_08590"/>
<keyword evidence="1" id="KW-1133">Transmembrane helix</keyword>
<proteinExistence type="predicted"/>